<name>A0ABT9SVU0_9GAMM</name>
<dbReference type="EMBL" id="JAUSSK010000002">
    <property type="protein sequence ID" value="MDQ0009118.1"/>
    <property type="molecule type" value="Genomic_DNA"/>
</dbReference>
<feature type="domain" description="Isochorismatase-like" evidence="2">
    <location>
        <begin position="3"/>
        <end position="141"/>
    </location>
</feature>
<dbReference type="SUPFAM" id="SSF52499">
    <property type="entry name" value="Isochorismatase-like hydrolases"/>
    <property type="match status" value="1"/>
</dbReference>
<evidence type="ECO:0000259" key="2">
    <source>
        <dbReference type="Pfam" id="PF00857"/>
    </source>
</evidence>
<dbReference type="Pfam" id="PF00857">
    <property type="entry name" value="Isochorismatase"/>
    <property type="match status" value="1"/>
</dbReference>
<dbReference type="InterPro" id="IPR050272">
    <property type="entry name" value="Isochorismatase-like_hydrls"/>
</dbReference>
<evidence type="ECO:0000313" key="3">
    <source>
        <dbReference type="EMBL" id="MDQ0009118.1"/>
    </source>
</evidence>
<dbReference type="Proteomes" id="UP001237737">
    <property type="component" value="Unassembled WGS sequence"/>
</dbReference>
<gene>
    <name evidence="3" type="ORF">J2T07_001295</name>
</gene>
<reference evidence="3 4" key="1">
    <citation type="submission" date="2023-07" db="EMBL/GenBank/DDBJ databases">
        <title>Sorghum-associated microbial communities from plants grown in Nebraska, USA.</title>
        <authorList>
            <person name="Schachtman D."/>
        </authorList>
    </citation>
    <scope>NUCLEOTIDE SEQUENCE [LARGE SCALE GENOMIC DNA]</scope>
    <source>
        <strain evidence="3 4">CC60</strain>
    </source>
</reference>
<proteinExistence type="predicted"/>
<sequence>MTTALLVIDMQQALCSGEEEAFDIKDMLKRVNMLIANAKIGGASVIFIQHEEDEGSLVFGSDGWQLAQGLAAADGDIRVRKTTPDAFHKTELSEILERLEVTDLVVCGLQTDFCIDTTVRRALALGFPVTLAGDAHSTLDNGVLTAAQIIAHHNRTLSNISSFGPRARVKAAAEIRFPVA</sequence>
<keyword evidence="4" id="KW-1185">Reference proteome</keyword>
<organism evidence="3 4">
    <name type="scientific">Luteibacter jiangsuensis</name>
    <dbReference type="NCBI Taxonomy" id="637577"/>
    <lineage>
        <taxon>Bacteria</taxon>
        <taxon>Pseudomonadati</taxon>
        <taxon>Pseudomonadota</taxon>
        <taxon>Gammaproteobacteria</taxon>
        <taxon>Lysobacterales</taxon>
        <taxon>Rhodanobacteraceae</taxon>
        <taxon>Luteibacter</taxon>
    </lineage>
</organism>
<dbReference type="InterPro" id="IPR000868">
    <property type="entry name" value="Isochorismatase-like_dom"/>
</dbReference>
<keyword evidence="1" id="KW-0378">Hydrolase</keyword>
<comment type="caution">
    <text evidence="3">The sequence shown here is derived from an EMBL/GenBank/DDBJ whole genome shotgun (WGS) entry which is preliminary data.</text>
</comment>
<evidence type="ECO:0000256" key="1">
    <source>
        <dbReference type="ARBA" id="ARBA00022801"/>
    </source>
</evidence>
<dbReference type="Gene3D" id="3.40.50.850">
    <property type="entry name" value="Isochorismatase-like"/>
    <property type="match status" value="1"/>
</dbReference>
<dbReference type="CDD" id="cd01014">
    <property type="entry name" value="nicotinamidase_related"/>
    <property type="match status" value="1"/>
</dbReference>
<dbReference type="PANTHER" id="PTHR43540">
    <property type="entry name" value="PEROXYUREIDOACRYLATE/UREIDOACRYLATE AMIDOHYDROLASE-RELATED"/>
    <property type="match status" value="1"/>
</dbReference>
<protein>
    <submittedName>
        <fullName evidence="3">Nicotinamidase-related amidase</fullName>
    </submittedName>
</protein>
<accession>A0ABT9SVU0</accession>
<dbReference type="RefSeq" id="WP_306848371.1">
    <property type="nucleotide sequence ID" value="NZ_JAUSSK010000002.1"/>
</dbReference>
<evidence type="ECO:0000313" key="4">
    <source>
        <dbReference type="Proteomes" id="UP001237737"/>
    </source>
</evidence>
<dbReference type="InterPro" id="IPR036380">
    <property type="entry name" value="Isochorismatase-like_sf"/>
</dbReference>
<dbReference type="PANTHER" id="PTHR43540:SF14">
    <property type="entry name" value="ISOCHORISMATASE"/>
    <property type="match status" value="1"/>
</dbReference>